<protein>
    <submittedName>
        <fullName evidence="1">Uncharacterized protein</fullName>
    </submittedName>
</protein>
<dbReference type="Proteomes" id="UP000499080">
    <property type="component" value="Unassembled WGS sequence"/>
</dbReference>
<name>A0A4Y1ZRK4_ARAVE</name>
<dbReference type="EMBL" id="BGPR01152711">
    <property type="protein sequence ID" value="GBL64575.1"/>
    <property type="molecule type" value="Genomic_DNA"/>
</dbReference>
<comment type="caution">
    <text evidence="1">The sequence shown here is derived from an EMBL/GenBank/DDBJ whole genome shotgun (WGS) entry which is preliminary data.</text>
</comment>
<sequence>PLCVTYFGTLENLYVFFSGSTHRWRILLTNVEVTVKKLSGTRYSAHYEAVKPVFKCFKKIVDIVEEPCVASETIETRGAAQTLLPAMFDFSFSCFLCLWNNVFKEVNHVQKYLQILGISFDSKMRSLKVFLKDKRNYLVEQALQFVKDTCEEMGIPVVKRTVRRKKIMPGERRLQTSR</sequence>
<keyword evidence="3" id="KW-1185">Reference proteome</keyword>
<organism evidence="1 3">
    <name type="scientific">Araneus ventricosus</name>
    <name type="common">Orbweaver spider</name>
    <name type="synonym">Epeira ventricosa</name>
    <dbReference type="NCBI Taxonomy" id="182803"/>
    <lineage>
        <taxon>Eukaryota</taxon>
        <taxon>Metazoa</taxon>
        <taxon>Ecdysozoa</taxon>
        <taxon>Arthropoda</taxon>
        <taxon>Chelicerata</taxon>
        <taxon>Arachnida</taxon>
        <taxon>Araneae</taxon>
        <taxon>Araneomorphae</taxon>
        <taxon>Entelegynae</taxon>
        <taxon>Araneoidea</taxon>
        <taxon>Araneidae</taxon>
        <taxon>Araneus</taxon>
    </lineage>
</organism>
<evidence type="ECO:0000313" key="1">
    <source>
        <dbReference type="EMBL" id="GBL64575.1"/>
    </source>
</evidence>
<dbReference type="EMBL" id="BGPR01152728">
    <property type="protein sequence ID" value="GBL64656.1"/>
    <property type="molecule type" value="Genomic_DNA"/>
</dbReference>
<dbReference type="OrthoDB" id="10063284at2759"/>
<reference evidence="1 3" key="1">
    <citation type="journal article" date="2019" name="Sci. Rep.">
        <title>Orb-weaving spider Araneus ventricosus genome elucidates the spidroin gene catalogue.</title>
        <authorList>
            <person name="Kono N."/>
            <person name="Nakamura H."/>
            <person name="Ohtoshi R."/>
            <person name="Moran D.A.P."/>
            <person name="Shinohara A."/>
            <person name="Yoshida Y."/>
            <person name="Fujiwara M."/>
            <person name="Mori M."/>
            <person name="Tomita M."/>
            <person name="Arakawa K."/>
        </authorList>
    </citation>
    <scope>NUCLEOTIDE SEQUENCE [LARGE SCALE GENOMIC DNA]</scope>
</reference>
<dbReference type="AlphaFoldDB" id="A0A4Y1ZRK4"/>
<proteinExistence type="predicted"/>
<evidence type="ECO:0000313" key="2">
    <source>
        <dbReference type="EMBL" id="GBL64656.1"/>
    </source>
</evidence>
<feature type="non-terminal residue" evidence="1">
    <location>
        <position position="1"/>
    </location>
</feature>
<accession>A0A4Y1ZRK4</accession>
<evidence type="ECO:0000313" key="3">
    <source>
        <dbReference type="Proteomes" id="UP000499080"/>
    </source>
</evidence>
<gene>
    <name evidence="1" type="ORF">AVEN_10843_1</name>
    <name evidence="2" type="ORF">AVEN_147007_1</name>
</gene>